<dbReference type="InterPro" id="IPR000100">
    <property type="entry name" value="RNase_P"/>
</dbReference>
<dbReference type="EMBL" id="CP003096">
    <property type="protein sequence ID" value="AER66445.1"/>
    <property type="molecule type" value="Genomic_DNA"/>
</dbReference>
<keyword evidence="9" id="KW-1185">Reference proteome</keyword>
<dbReference type="HOGENOM" id="CLU_117179_5_0_0"/>
<name>G7V976_THELD</name>
<dbReference type="eggNOG" id="COG0594">
    <property type="taxonomic scope" value="Bacteria"/>
</dbReference>
<dbReference type="Pfam" id="PF00825">
    <property type="entry name" value="Ribonuclease_P"/>
    <property type="match status" value="1"/>
</dbReference>
<gene>
    <name evidence="6" type="primary">rnpA</name>
    <name evidence="8" type="ordered locus">Tlie_0710</name>
</gene>
<organism evidence="8 9">
    <name type="scientific">Thermovirga lienii (strain ATCC BAA-1197 / DSM 17291 / Cas60314)</name>
    <dbReference type="NCBI Taxonomy" id="580340"/>
    <lineage>
        <taxon>Bacteria</taxon>
        <taxon>Thermotogati</taxon>
        <taxon>Synergistota</taxon>
        <taxon>Synergistia</taxon>
        <taxon>Synergistales</taxon>
        <taxon>Thermovirgaceae</taxon>
        <taxon>Thermovirga</taxon>
    </lineage>
</organism>
<dbReference type="PANTHER" id="PTHR33992:SF1">
    <property type="entry name" value="RIBONUCLEASE P PROTEIN COMPONENT"/>
    <property type="match status" value="1"/>
</dbReference>
<keyword evidence="1 6" id="KW-0819">tRNA processing</keyword>
<dbReference type="STRING" id="580340.Tlie_0710"/>
<protein>
    <recommendedName>
        <fullName evidence="6 7">Ribonuclease P protein component</fullName>
        <shortName evidence="6">RNase P protein</shortName>
        <shortName evidence="6">RNaseP protein</shortName>
        <ecNumber evidence="6 7">3.1.26.5</ecNumber>
    </recommendedName>
    <alternativeName>
        <fullName evidence="6">Protein C5</fullName>
    </alternativeName>
</protein>
<sequence length="128" mass="14580">MGATRLGYPADIRLKKAWQYDLVFRTGRRRNGALVRLLFIETHEDKTLIGLAVGKRQGGAVTRNRGKRILKEAARRLYPMIKDGYWIVLSLQKRGLSAKSHEVYEDLKRLLSKEGLLKSGQQTIESGQ</sequence>
<keyword evidence="5 6" id="KW-0694">RNA-binding</keyword>
<dbReference type="EC" id="3.1.26.5" evidence="6 7"/>
<reference evidence="8 9" key="2">
    <citation type="journal article" date="2012" name="Stand. Genomic Sci.">
        <title>Genome sequence of the moderately thermophilic, amino-acid-degrading and sulfur-reducing bacterium Thermovirga lienii type strain (Cas60314(T)).</title>
        <authorList>
            <person name="Goker M."/>
            <person name="Saunders E."/>
            <person name="Lapidus A."/>
            <person name="Nolan M."/>
            <person name="Lucas S."/>
            <person name="Hammon N."/>
            <person name="Deshpande S."/>
            <person name="Cheng J.F."/>
            <person name="Han C."/>
            <person name="Tapia R."/>
            <person name="Goodwin L.A."/>
            <person name="Pitluck S."/>
            <person name="Liolios K."/>
            <person name="Mavromatis K."/>
            <person name="Pagani I."/>
            <person name="Ivanova N."/>
            <person name="Mikhailova N."/>
            <person name="Pati A."/>
            <person name="Chen A."/>
            <person name="Palaniappan K."/>
            <person name="Land M."/>
            <person name="Chang Y.J."/>
            <person name="Jeffries C.D."/>
            <person name="Brambilla E.M."/>
            <person name="Rohde M."/>
            <person name="Spring S."/>
            <person name="Detter J.C."/>
            <person name="Woyke T."/>
            <person name="Bristow J."/>
            <person name="Eisen J.A."/>
            <person name="Markowitz V."/>
            <person name="Hugenholtz P."/>
            <person name="Kyrpides N.C."/>
            <person name="Klenk H.P."/>
        </authorList>
    </citation>
    <scope>NUCLEOTIDE SEQUENCE [LARGE SCALE GENOMIC DNA]</scope>
    <source>
        <strain evidence="9">ATCC BAA-1197 / DSM 17291 / Cas60314</strain>
    </source>
</reference>
<dbReference type="InterPro" id="IPR014721">
    <property type="entry name" value="Ribsml_uS5_D2-typ_fold_subgr"/>
</dbReference>
<dbReference type="GO" id="GO:0001682">
    <property type="term" value="P:tRNA 5'-leader removal"/>
    <property type="evidence" value="ECO:0007669"/>
    <property type="project" value="UniProtKB-UniRule"/>
</dbReference>
<evidence type="ECO:0000256" key="7">
    <source>
        <dbReference type="NCBIfam" id="TIGR00188"/>
    </source>
</evidence>
<comment type="subunit">
    <text evidence="6">Consists of a catalytic RNA component (M1 or rnpB) and a protein subunit.</text>
</comment>
<evidence type="ECO:0000256" key="2">
    <source>
        <dbReference type="ARBA" id="ARBA00022722"/>
    </source>
</evidence>
<dbReference type="GO" id="GO:0042781">
    <property type="term" value="F:3'-tRNA processing endoribonuclease activity"/>
    <property type="evidence" value="ECO:0007669"/>
    <property type="project" value="TreeGrafter"/>
</dbReference>
<evidence type="ECO:0000256" key="5">
    <source>
        <dbReference type="ARBA" id="ARBA00022884"/>
    </source>
</evidence>
<proteinExistence type="inferred from homology"/>
<evidence type="ECO:0000256" key="6">
    <source>
        <dbReference type="HAMAP-Rule" id="MF_00227"/>
    </source>
</evidence>
<dbReference type="GO" id="GO:0004526">
    <property type="term" value="F:ribonuclease P activity"/>
    <property type="evidence" value="ECO:0007669"/>
    <property type="project" value="UniProtKB-UniRule"/>
</dbReference>
<keyword evidence="3 6" id="KW-0255">Endonuclease</keyword>
<evidence type="ECO:0000256" key="1">
    <source>
        <dbReference type="ARBA" id="ARBA00022694"/>
    </source>
</evidence>
<reference evidence="9" key="1">
    <citation type="submission" date="2011-10" db="EMBL/GenBank/DDBJ databases">
        <title>The complete genome of chromosome of Thermovirga lienii DSM 17291.</title>
        <authorList>
            <consortium name="US DOE Joint Genome Institute (JGI-PGF)"/>
            <person name="Lucas S."/>
            <person name="Copeland A."/>
            <person name="Lapidus A."/>
            <person name="Glavina del Rio T."/>
            <person name="Dalin E."/>
            <person name="Tice H."/>
            <person name="Bruce D."/>
            <person name="Goodwin L."/>
            <person name="Pitluck S."/>
            <person name="Peters L."/>
            <person name="Mikhailova N."/>
            <person name="Saunders E."/>
            <person name="Kyrpides N."/>
            <person name="Mavromatis K."/>
            <person name="Ivanova N."/>
            <person name="Last F.I."/>
            <person name="Brettin T."/>
            <person name="Detter J.C."/>
            <person name="Han C."/>
            <person name="Larimer F."/>
            <person name="Land M."/>
            <person name="Hauser L."/>
            <person name="Markowitz V."/>
            <person name="Cheng J.-F."/>
            <person name="Hugenholtz P."/>
            <person name="Woyke T."/>
            <person name="Wu D."/>
            <person name="Spring S."/>
            <person name="Schroeder M."/>
            <person name="Brambilla E.-M."/>
            <person name="Klenk H.-P."/>
            <person name="Eisen J.A."/>
        </authorList>
    </citation>
    <scope>NUCLEOTIDE SEQUENCE [LARGE SCALE GENOMIC DNA]</scope>
    <source>
        <strain evidence="9">ATCC BAA-1197 / DSM 17291 / Cas60314</strain>
    </source>
</reference>
<evidence type="ECO:0000256" key="3">
    <source>
        <dbReference type="ARBA" id="ARBA00022759"/>
    </source>
</evidence>
<dbReference type="KEGG" id="tli:Tlie_0710"/>
<comment type="catalytic activity">
    <reaction evidence="6">
        <text>Endonucleolytic cleavage of RNA, removing 5'-extranucleotides from tRNA precursor.</text>
        <dbReference type="EC" id="3.1.26.5"/>
    </reaction>
</comment>
<dbReference type="Proteomes" id="UP000005868">
    <property type="component" value="Chromosome"/>
</dbReference>
<evidence type="ECO:0000313" key="8">
    <source>
        <dbReference type="EMBL" id="AER66445.1"/>
    </source>
</evidence>
<evidence type="ECO:0000256" key="4">
    <source>
        <dbReference type="ARBA" id="ARBA00022801"/>
    </source>
</evidence>
<keyword evidence="2 6" id="KW-0540">Nuclease</keyword>
<dbReference type="PANTHER" id="PTHR33992">
    <property type="entry name" value="RIBONUCLEASE P PROTEIN COMPONENT"/>
    <property type="match status" value="1"/>
</dbReference>
<dbReference type="GO" id="GO:0030677">
    <property type="term" value="C:ribonuclease P complex"/>
    <property type="evidence" value="ECO:0007669"/>
    <property type="project" value="TreeGrafter"/>
</dbReference>
<dbReference type="OrthoDB" id="9810867at2"/>
<dbReference type="SUPFAM" id="SSF54211">
    <property type="entry name" value="Ribosomal protein S5 domain 2-like"/>
    <property type="match status" value="1"/>
</dbReference>
<accession>G7V976</accession>
<dbReference type="AlphaFoldDB" id="G7V976"/>
<comment type="function">
    <text evidence="6">RNaseP catalyzes the removal of the 5'-leader sequence from pre-tRNA to produce the mature 5'-terminus. It can also cleave other RNA substrates such as 4.5S RNA. The protein component plays an auxiliary but essential role in vivo by binding to the 5'-leader sequence and broadening the substrate specificity of the ribozyme.</text>
</comment>
<dbReference type="HAMAP" id="MF_00227">
    <property type="entry name" value="RNase_P"/>
    <property type="match status" value="1"/>
</dbReference>
<comment type="similarity">
    <text evidence="6">Belongs to the RnpA family.</text>
</comment>
<dbReference type="GO" id="GO:0000049">
    <property type="term" value="F:tRNA binding"/>
    <property type="evidence" value="ECO:0007669"/>
    <property type="project" value="UniProtKB-UniRule"/>
</dbReference>
<keyword evidence="4 6" id="KW-0378">Hydrolase</keyword>
<dbReference type="InterPro" id="IPR020568">
    <property type="entry name" value="Ribosomal_Su5_D2-typ_SF"/>
</dbReference>
<dbReference type="NCBIfam" id="TIGR00188">
    <property type="entry name" value="rnpA"/>
    <property type="match status" value="1"/>
</dbReference>
<dbReference type="Gene3D" id="3.30.230.10">
    <property type="match status" value="1"/>
</dbReference>
<evidence type="ECO:0000313" key="9">
    <source>
        <dbReference type="Proteomes" id="UP000005868"/>
    </source>
</evidence>